<accession>A0AAD5RWE2</accession>
<evidence type="ECO:0000313" key="7">
    <source>
        <dbReference type="Proteomes" id="UP001201980"/>
    </source>
</evidence>
<evidence type="ECO:0000313" key="6">
    <source>
        <dbReference type="EMBL" id="KAJ2905708.1"/>
    </source>
</evidence>
<name>A0AAD5RWE2_9PEZI</name>
<dbReference type="CDD" id="cd00577">
    <property type="entry name" value="PCNA"/>
    <property type="match status" value="1"/>
</dbReference>
<dbReference type="PRINTS" id="PR01245">
    <property type="entry name" value="RAD1REC1"/>
</dbReference>
<gene>
    <name evidence="6" type="ORF">MKZ38_004575</name>
</gene>
<dbReference type="GO" id="GO:0000077">
    <property type="term" value="P:DNA damage checkpoint signaling"/>
    <property type="evidence" value="ECO:0007669"/>
    <property type="project" value="InterPro"/>
</dbReference>
<comment type="similarity">
    <text evidence="2">Belongs to the rad1 family.</text>
</comment>
<dbReference type="GO" id="GO:0006281">
    <property type="term" value="P:DNA repair"/>
    <property type="evidence" value="ECO:0007669"/>
    <property type="project" value="UniProtKB-KW"/>
</dbReference>
<reference evidence="6" key="1">
    <citation type="submission" date="2022-07" db="EMBL/GenBank/DDBJ databases">
        <title>Draft genome sequence of Zalerion maritima ATCC 34329, a (micro)plastics degrading marine fungus.</title>
        <authorList>
            <person name="Paco A."/>
            <person name="Goncalves M.F.M."/>
            <person name="Rocha-Santos T.A.P."/>
            <person name="Alves A."/>
        </authorList>
    </citation>
    <scope>NUCLEOTIDE SEQUENCE</scope>
    <source>
        <strain evidence="6">ATCC 34329</strain>
    </source>
</reference>
<dbReference type="EMBL" id="JAKWBI020000026">
    <property type="protein sequence ID" value="KAJ2905708.1"/>
    <property type="molecule type" value="Genomic_DNA"/>
</dbReference>
<evidence type="ECO:0000256" key="2">
    <source>
        <dbReference type="ARBA" id="ARBA00010991"/>
    </source>
</evidence>
<dbReference type="Gene3D" id="3.70.10.10">
    <property type="match status" value="1"/>
</dbReference>
<dbReference type="PANTHER" id="PTHR10870">
    <property type="entry name" value="CELL CYCLE CHECKPOINT PROTEIN RAD1"/>
    <property type="match status" value="1"/>
</dbReference>
<dbReference type="SUPFAM" id="SSF55979">
    <property type="entry name" value="DNA clamp"/>
    <property type="match status" value="1"/>
</dbReference>
<proteinExistence type="inferred from homology"/>
<dbReference type="GO" id="GO:0030896">
    <property type="term" value="C:checkpoint clamp complex"/>
    <property type="evidence" value="ECO:0007669"/>
    <property type="project" value="TreeGrafter"/>
</dbReference>
<keyword evidence="4" id="KW-0234">DNA repair</keyword>
<evidence type="ECO:0000256" key="1">
    <source>
        <dbReference type="ARBA" id="ARBA00004123"/>
    </source>
</evidence>
<sequence length="335" mass="36814">MSDPLGAEETQAKPLFMAVLNSTKQLYQVLKCLNFSTGGSKVHIQISQDSIRFSAEYGRTMQGVADLSHELFSSYELNLPDEDDLTLPRFQISLPALLETLQIFGAAEQASRAGKDSDGYSNVRNYRSNHRPDAFSNQAVGLGNTCTFVYLEEGSRLSIVIQESNITTTCNLATYLADHENDIPFDRQSINFKIIMLSPHLLDSLAELAPSGPSRVTIVISDRSPYLSLSSSGTSNLGSTSVDFGKARELLETFDATDRWVQSFQFDMIKYATEAMRISQKVSLRGDGQGVLNAQFLIPVEGAQGVSPCFLDFLFVPSIEVDEEETEVFGVANGD</sequence>
<dbReference type="InterPro" id="IPR046938">
    <property type="entry name" value="DNA_clamp_sf"/>
</dbReference>
<evidence type="ECO:0000256" key="5">
    <source>
        <dbReference type="ARBA" id="ARBA00023242"/>
    </source>
</evidence>
<dbReference type="InterPro" id="IPR003021">
    <property type="entry name" value="Rad1_Rec1_Rad17"/>
</dbReference>
<keyword evidence="7" id="KW-1185">Reference proteome</keyword>
<protein>
    <submittedName>
        <fullName evidence="6">Repair protein Rad1/Rec1/Rad17</fullName>
    </submittedName>
</protein>
<evidence type="ECO:0000256" key="4">
    <source>
        <dbReference type="ARBA" id="ARBA00023204"/>
    </source>
</evidence>
<comment type="caution">
    <text evidence="6">The sequence shown here is derived from an EMBL/GenBank/DDBJ whole genome shotgun (WGS) entry which is preliminary data.</text>
</comment>
<keyword evidence="3" id="KW-0227">DNA damage</keyword>
<keyword evidence="5" id="KW-0539">Nucleus</keyword>
<evidence type="ECO:0000256" key="3">
    <source>
        <dbReference type="ARBA" id="ARBA00022763"/>
    </source>
</evidence>
<dbReference type="Proteomes" id="UP001201980">
    <property type="component" value="Unassembled WGS sequence"/>
</dbReference>
<dbReference type="AlphaFoldDB" id="A0AAD5RWE2"/>
<dbReference type="Pfam" id="PF02144">
    <property type="entry name" value="Rad1"/>
    <property type="match status" value="1"/>
</dbReference>
<dbReference type="PANTHER" id="PTHR10870:SF0">
    <property type="entry name" value="CELL CYCLE CHECKPOINT PROTEIN RAD1"/>
    <property type="match status" value="1"/>
</dbReference>
<comment type="subcellular location">
    <subcellularLocation>
        <location evidence="1">Nucleus</location>
    </subcellularLocation>
</comment>
<organism evidence="6 7">
    <name type="scientific">Zalerion maritima</name>
    <dbReference type="NCBI Taxonomy" id="339359"/>
    <lineage>
        <taxon>Eukaryota</taxon>
        <taxon>Fungi</taxon>
        <taxon>Dikarya</taxon>
        <taxon>Ascomycota</taxon>
        <taxon>Pezizomycotina</taxon>
        <taxon>Sordariomycetes</taxon>
        <taxon>Lulworthiomycetidae</taxon>
        <taxon>Lulworthiales</taxon>
        <taxon>Lulworthiaceae</taxon>
        <taxon>Zalerion</taxon>
    </lineage>
</organism>